<dbReference type="AlphaFoldDB" id="A0AA37RXI6"/>
<gene>
    <name evidence="1" type="ORF">GCM10007895_22670</name>
</gene>
<reference evidence="1" key="2">
    <citation type="submission" date="2023-01" db="EMBL/GenBank/DDBJ databases">
        <title>Draft genome sequence of Paraferrimonas sedimenticola strain NBRC 101628.</title>
        <authorList>
            <person name="Sun Q."/>
            <person name="Mori K."/>
        </authorList>
    </citation>
    <scope>NUCLEOTIDE SEQUENCE</scope>
    <source>
        <strain evidence="1">NBRC 101628</strain>
    </source>
</reference>
<dbReference type="RefSeq" id="WP_095504269.1">
    <property type="nucleotide sequence ID" value="NZ_BSNC01000005.1"/>
</dbReference>
<name>A0AA37RXI6_9GAMM</name>
<dbReference type="InterPro" id="IPR010775">
    <property type="entry name" value="DUF1365"/>
</dbReference>
<dbReference type="Proteomes" id="UP001161422">
    <property type="component" value="Unassembled WGS sequence"/>
</dbReference>
<proteinExistence type="predicted"/>
<dbReference type="EMBL" id="BSNC01000005">
    <property type="protein sequence ID" value="GLP96961.1"/>
    <property type="molecule type" value="Genomic_DNA"/>
</dbReference>
<dbReference type="PANTHER" id="PTHR33973">
    <property type="entry name" value="OS07G0153300 PROTEIN"/>
    <property type="match status" value="1"/>
</dbReference>
<reference evidence="1" key="1">
    <citation type="journal article" date="2014" name="Int. J. Syst. Evol. Microbiol.">
        <title>Complete genome sequence of Corynebacterium casei LMG S-19264T (=DSM 44701T), isolated from a smear-ripened cheese.</title>
        <authorList>
            <consortium name="US DOE Joint Genome Institute (JGI-PGF)"/>
            <person name="Walter F."/>
            <person name="Albersmeier A."/>
            <person name="Kalinowski J."/>
            <person name="Ruckert C."/>
        </authorList>
    </citation>
    <scope>NUCLEOTIDE SEQUENCE</scope>
    <source>
        <strain evidence="1">NBRC 101628</strain>
    </source>
</reference>
<evidence type="ECO:0000313" key="2">
    <source>
        <dbReference type="Proteomes" id="UP001161422"/>
    </source>
</evidence>
<sequence length="245" mass="29126">MSQLTHSGIYSGWVKHRRFSPKQHEFKYRMFLLAIDLDEMDQLETVSPWLKRDRFAPMALHRKDYLQGKGLDKDVVWQKVQELGGEPQARVLFVGQPRCFGIYFSPINLYYCFNDENDLVYLLAEVSNTPWNQRHYYLVNAPRKGKSENIDKAFHVSPFMEMDMQYRWRFNSPDKQLDLLLENWAQERVFDASLNMQRSDLNRRTLRNTICRLPSMTLKTVAGIYWQALKIWIKRVPFIGHPSKA</sequence>
<dbReference type="PANTHER" id="PTHR33973:SF4">
    <property type="entry name" value="OS07G0153300 PROTEIN"/>
    <property type="match status" value="1"/>
</dbReference>
<keyword evidence="2" id="KW-1185">Reference proteome</keyword>
<dbReference type="Pfam" id="PF07103">
    <property type="entry name" value="DUF1365"/>
    <property type="match status" value="1"/>
</dbReference>
<organism evidence="1 2">
    <name type="scientific">Paraferrimonas sedimenticola</name>
    <dbReference type="NCBI Taxonomy" id="375674"/>
    <lineage>
        <taxon>Bacteria</taxon>
        <taxon>Pseudomonadati</taxon>
        <taxon>Pseudomonadota</taxon>
        <taxon>Gammaproteobacteria</taxon>
        <taxon>Alteromonadales</taxon>
        <taxon>Ferrimonadaceae</taxon>
        <taxon>Paraferrimonas</taxon>
    </lineage>
</organism>
<accession>A0AA37RXI6</accession>
<evidence type="ECO:0000313" key="1">
    <source>
        <dbReference type="EMBL" id="GLP96961.1"/>
    </source>
</evidence>
<comment type="caution">
    <text evidence="1">The sequence shown here is derived from an EMBL/GenBank/DDBJ whole genome shotgun (WGS) entry which is preliminary data.</text>
</comment>
<protein>
    <submittedName>
        <fullName evidence="1">DUF1365 domain-containing protein</fullName>
    </submittedName>
</protein>